<reference evidence="2 3" key="1">
    <citation type="journal article" date="2023" name="Plants (Basel)">
        <title>Bridging the Gap: Combining Genomics and Transcriptomics Approaches to Understand Stylosanthes scabra, an Orphan Legume from the Brazilian Caatinga.</title>
        <authorList>
            <person name="Ferreira-Neto J.R.C."/>
            <person name="da Silva M.D."/>
            <person name="Binneck E."/>
            <person name="de Melo N.F."/>
            <person name="da Silva R.H."/>
            <person name="de Melo A.L.T.M."/>
            <person name="Pandolfi V."/>
            <person name="Bustamante F.O."/>
            <person name="Brasileiro-Vidal A.C."/>
            <person name="Benko-Iseppon A.M."/>
        </authorList>
    </citation>
    <scope>NUCLEOTIDE SEQUENCE [LARGE SCALE GENOMIC DNA]</scope>
    <source>
        <tissue evidence="2">Leaves</tissue>
    </source>
</reference>
<dbReference type="SUPFAM" id="SSF53756">
    <property type="entry name" value="UDP-Glycosyltransferase/glycogen phosphorylase"/>
    <property type="match status" value="1"/>
</dbReference>
<protein>
    <submittedName>
        <fullName evidence="2">Uncharacterized protein</fullName>
    </submittedName>
</protein>
<proteinExistence type="inferred from homology"/>
<dbReference type="Gene3D" id="3.40.50.2000">
    <property type="entry name" value="Glycogen Phosphorylase B"/>
    <property type="match status" value="1"/>
</dbReference>
<organism evidence="2 3">
    <name type="scientific">Stylosanthes scabra</name>
    <dbReference type="NCBI Taxonomy" id="79078"/>
    <lineage>
        <taxon>Eukaryota</taxon>
        <taxon>Viridiplantae</taxon>
        <taxon>Streptophyta</taxon>
        <taxon>Embryophyta</taxon>
        <taxon>Tracheophyta</taxon>
        <taxon>Spermatophyta</taxon>
        <taxon>Magnoliopsida</taxon>
        <taxon>eudicotyledons</taxon>
        <taxon>Gunneridae</taxon>
        <taxon>Pentapetalae</taxon>
        <taxon>rosids</taxon>
        <taxon>fabids</taxon>
        <taxon>Fabales</taxon>
        <taxon>Fabaceae</taxon>
        <taxon>Papilionoideae</taxon>
        <taxon>50 kb inversion clade</taxon>
        <taxon>dalbergioids sensu lato</taxon>
        <taxon>Dalbergieae</taxon>
        <taxon>Pterocarpus clade</taxon>
        <taxon>Stylosanthes</taxon>
    </lineage>
</organism>
<evidence type="ECO:0000256" key="1">
    <source>
        <dbReference type="ARBA" id="ARBA00009995"/>
    </source>
</evidence>
<dbReference type="EMBL" id="JASCZI010272080">
    <property type="protein sequence ID" value="MED6219956.1"/>
    <property type="molecule type" value="Genomic_DNA"/>
</dbReference>
<evidence type="ECO:0000313" key="2">
    <source>
        <dbReference type="EMBL" id="MED6219956.1"/>
    </source>
</evidence>
<gene>
    <name evidence="2" type="ORF">PIB30_040582</name>
</gene>
<comment type="caution">
    <text evidence="2">The sequence shown here is derived from an EMBL/GenBank/DDBJ whole genome shotgun (WGS) entry which is preliminary data.</text>
</comment>
<accession>A0ABU6ZDB9</accession>
<dbReference type="PANTHER" id="PTHR11926">
    <property type="entry name" value="GLUCOSYL/GLUCURONOSYL TRANSFERASES"/>
    <property type="match status" value="1"/>
</dbReference>
<dbReference type="PANTHER" id="PTHR11926:SF774">
    <property type="entry name" value="UDP-GLYCOSYLTRANSFERASE 85A1-RELATED"/>
    <property type="match status" value="1"/>
</dbReference>
<sequence>MGRIFRAVEWVWGGGSNSLRGLPSFRFESIPNGLPVDPSHVDATQDIPSLCKSTTTTCLPHLRNLIMKLNDDSQVPGVSWLVCDAVMSFGVDVAEELRIPMAVFWTASASSFACCLLACNILSSFIEA</sequence>
<dbReference type="Proteomes" id="UP001341840">
    <property type="component" value="Unassembled WGS sequence"/>
</dbReference>
<comment type="similarity">
    <text evidence="1">Belongs to the UDP-glycosyltransferase family.</text>
</comment>
<name>A0ABU6ZDB9_9FABA</name>
<keyword evidence="3" id="KW-1185">Reference proteome</keyword>
<evidence type="ECO:0000313" key="3">
    <source>
        <dbReference type="Proteomes" id="UP001341840"/>
    </source>
</evidence>